<evidence type="ECO:0000313" key="11">
    <source>
        <dbReference type="Proteomes" id="UP000290289"/>
    </source>
</evidence>
<keyword evidence="6 7" id="KW-0687">Ribonucleoprotein</keyword>
<keyword evidence="2" id="KW-0723">Serine/threonine-protein kinase</keyword>
<evidence type="ECO:0000256" key="5">
    <source>
        <dbReference type="ARBA" id="ARBA00022980"/>
    </source>
</evidence>
<accession>A0A498K5T6</accession>
<dbReference type="GO" id="GO:0005524">
    <property type="term" value="F:ATP binding"/>
    <property type="evidence" value="ECO:0007669"/>
    <property type="project" value="UniProtKB-KW"/>
</dbReference>
<keyword evidence="4" id="KW-0067">ATP-binding</keyword>
<dbReference type="InterPro" id="IPR008991">
    <property type="entry name" value="Translation_prot_SH3-like_sf"/>
</dbReference>
<dbReference type="InterPro" id="IPR001245">
    <property type="entry name" value="Ser-Thr/Tyr_kinase_cat_dom"/>
</dbReference>
<dbReference type="FunFam" id="3.30.200.20:FF:000274">
    <property type="entry name" value="Calcium/calmodulin-regulated receptor-like kinase 1"/>
    <property type="match status" value="1"/>
</dbReference>
<dbReference type="GO" id="GO:0005840">
    <property type="term" value="C:ribosome"/>
    <property type="evidence" value="ECO:0007669"/>
    <property type="project" value="UniProtKB-KW"/>
</dbReference>
<dbReference type="InterPro" id="IPR005825">
    <property type="entry name" value="Ribosomal_uL24_CS"/>
</dbReference>
<evidence type="ECO:0000313" key="10">
    <source>
        <dbReference type="EMBL" id="RXI03620.1"/>
    </source>
</evidence>
<keyword evidence="2" id="KW-0418">Kinase</keyword>
<dbReference type="Gene3D" id="2.30.30.30">
    <property type="match status" value="1"/>
</dbReference>
<dbReference type="GO" id="GO:0003723">
    <property type="term" value="F:RNA binding"/>
    <property type="evidence" value="ECO:0007669"/>
    <property type="project" value="InterPro"/>
</dbReference>
<dbReference type="Gene3D" id="1.10.510.10">
    <property type="entry name" value="Transferase(Phosphotransferase) domain 1"/>
    <property type="match status" value="1"/>
</dbReference>
<dbReference type="InterPro" id="IPR003256">
    <property type="entry name" value="Ribosomal_uL24"/>
</dbReference>
<evidence type="ECO:0000256" key="1">
    <source>
        <dbReference type="ARBA" id="ARBA00010618"/>
    </source>
</evidence>
<dbReference type="Pfam" id="PF00467">
    <property type="entry name" value="KOW"/>
    <property type="match status" value="1"/>
</dbReference>
<evidence type="ECO:0000256" key="8">
    <source>
        <dbReference type="SAM" id="Phobius"/>
    </source>
</evidence>
<dbReference type="EMBL" id="RDQH01000329">
    <property type="protein sequence ID" value="RXI03620.1"/>
    <property type="molecule type" value="Genomic_DNA"/>
</dbReference>
<dbReference type="FunFam" id="1.10.510.10:FF:000495">
    <property type="entry name" value="calcium/calmodulin-regulated receptor-like kinase 1"/>
    <property type="match status" value="1"/>
</dbReference>
<dbReference type="CDD" id="cd06089">
    <property type="entry name" value="KOW_RPL26"/>
    <property type="match status" value="1"/>
</dbReference>
<dbReference type="AlphaFoldDB" id="A0A498K5T6"/>
<dbReference type="Gene3D" id="3.30.200.20">
    <property type="entry name" value="Phosphorylase Kinase, domain 1"/>
    <property type="match status" value="1"/>
</dbReference>
<protein>
    <recommendedName>
        <fullName evidence="9">Protein kinase domain-containing protein</fullName>
    </recommendedName>
</protein>
<feature type="transmembrane region" description="Helical" evidence="8">
    <location>
        <begin position="6"/>
        <end position="30"/>
    </location>
</feature>
<dbReference type="InterPro" id="IPR057264">
    <property type="entry name" value="Ribosomal_uL24_C"/>
</dbReference>
<evidence type="ECO:0000256" key="4">
    <source>
        <dbReference type="ARBA" id="ARBA00022840"/>
    </source>
</evidence>
<dbReference type="GO" id="GO:0004674">
    <property type="term" value="F:protein serine/threonine kinase activity"/>
    <property type="evidence" value="ECO:0007669"/>
    <property type="project" value="UniProtKB-KW"/>
</dbReference>
<dbReference type="PANTHER" id="PTHR47989">
    <property type="entry name" value="OS01G0750732 PROTEIN"/>
    <property type="match status" value="1"/>
</dbReference>
<dbReference type="GO" id="GO:0006412">
    <property type="term" value="P:translation"/>
    <property type="evidence" value="ECO:0007669"/>
    <property type="project" value="InterPro"/>
</dbReference>
<evidence type="ECO:0000256" key="3">
    <source>
        <dbReference type="ARBA" id="ARBA00022741"/>
    </source>
</evidence>
<evidence type="ECO:0000256" key="6">
    <source>
        <dbReference type="ARBA" id="ARBA00023274"/>
    </source>
</evidence>
<dbReference type="Proteomes" id="UP000290289">
    <property type="component" value="Chromosome 3"/>
</dbReference>
<keyword evidence="8" id="KW-0472">Membrane</keyword>
<evidence type="ECO:0000259" key="9">
    <source>
        <dbReference type="PROSITE" id="PS50011"/>
    </source>
</evidence>
<feature type="domain" description="Protein kinase" evidence="9">
    <location>
        <begin position="112"/>
        <end position="379"/>
    </location>
</feature>
<dbReference type="GO" id="GO:1990904">
    <property type="term" value="C:ribonucleoprotein complex"/>
    <property type="evidence" value="ECO:0007669"/>
    <property type="project" value="UniProtKB-KW"/>
</dbReference>
<comment type="similarity">
    <text evidence="1 7">Belongs to the universal ribosomal protein uL24 family.</text>
</comment>
<dbReference type="PROSITE" id="PS50011">
    <property type="entry name" value="PROTEIN_KINASE_DOM"/>
    <property type="match status" value="1"/>
</dbReference>
<evidence type="ECO:0000256" key="2">
    <source>
        <dbReference type="ARBA" id="ARBA00022527"/>
    </source>
</evidence>
<keyword evidence="8" id="KW-1133">Transmembrane helix</keyword>
<dbReference type="PANTHER" id="PTHR47989:SF24">
    <property type="entry name" value="CALCIUM_CALMODULIN-REGULATED RECEPTOR-LIKE KINASE 1 ISOFORM X1"/>
    <property type="match status" value="1"/>
</dbReference>
<keyword evidence="5 7" id="KW-0689">Ribosomal protein</keyword>
<proteinExistence type="inferred from homology"/>
<dbReference type="SMART" id="SM00220">
    <property type="entry name" value="S_TKc"/>
    <property type="match status" value="1"/>
</dbReference>
<dbReference type="SUPFAM" id="SSF50104">
    <property type="entry name" value="Translation proteins SH3-like domain"/>
    <property type="match status" value="1"/>
</dbReference>
<dbReference type="Pfam" id="PF07714">
    <property type="entry name" value="PK_Tyr_Ser-Thr"/>
    <property type="match status" value="1"/>
</dbReference>
<comment type="caution">
    <text evidence="10">The sequence shown here is derived from an EMBL/GenBank/DDBJ whole genome shotgun (WGS) entry which is preliminary data.</text>
</comment>
<keyword evidence="3" id="KW-0547">Nucleotide-binding</keyword>
<dbReference type="InterPro" id="IPR008271">
    <property type="entry name" value="Ser/Thr_kinase_AS"/>
</dbReference>
<dbReference type="GO" id="GO:0003735">
    <property type="term" value="F:structural constituent of ribosome"/>
    <property type="evidence" value="ECO:0007669"/>
    <property type="project" value="InterPro"/>
</dbReference>
<evidence type="ECO:0000256" key="7">
    <source>
        <dbReference type="RuleBase" id="RU003477"/>
    </source>
</evidence>
<dbReference type="Pfam" id="PF17136">
    <property type="entry name" value="ribosomal_L24"/>
    <property type="match status" value="1"/>
</dbReference>
<dbReference type="PROSITE" id="PS01108">
    <property type="entry name" value="RIBOSOMAL_L24"/>
    <property type="match status" value="1"/>
</dbReference>
<keyword evidence="2" id="KW-0808">Transferase</keyword>
<dbReference type="NCBIfam" id="TIGR01079">
    <property type="entry name" value="rplX_bact"/>
    <property type="match status" value="1"/>
</dbReference>
<organism evidence="10 11">
    <name type="scientific">Malus domestica</name>
    <name type="common">Apple</name>
    <name type="synonym">Pyrus malus</name>
    <dbReference type="NCBI Taxonomy" id="3750"/>
    <lineage>
        <taxon>Eukaryota</taxon>
        <taxon>Viridiplantae</taxon>
        <taxon>Streptophyta</taxon>
        <taxon>Embryophyta</taxon>
        <taxon>Tracheophyta</taxon>
        <taxon>Spermatophyta</taxon>
        <taxon>Magnoliopsida</taxon>
        <taxon>eudicotyledons</taxon>
        <taxon>Gunneridae</taxon>
        <taxon>Pentapetalae</taxon>
        <taxon>rosids</taxon>
        <taxon>fabids</taxon>
        <taxon>Rosales</taxon>
        <taxon>Rosaceae</taxon>
        <taxon>Amygdaloideae</taxon>
        <taxon>Maleae</taxon>
        <taxon>Malus</taxon>
    </lineage>
</organism>
<dbReference type="CDD" id="cd14066">
    <property type="entry name" value="STKc_IRAK"/>
    <property type="match status" value="1"/>
</dbReference>
<keyword evidence="8" id="KW-0812">Transmembrane</keyword>
<sequence length="612" mass="68495">MKAEPVVLIVGLSIGVVIGVLLAISGFFCIRYHRRRLQIGNSSSRRAATIPIRANGADSCTILSDSTLGPDSPVRSGQNGKSFWHEGFKKSNVVSMSGIPEYSYKDLQKATYNFTTLIGQGAFGPVYKAQMSTGETVAVKVLATDSTQGEKEFQTEVKLLGRLHHRNLVNLIGYCAEKGQHMLIYVYMSKGSLASHLYSEKHEPLSWDLRVLIALDVARGLEYLHDGAVPPVIHRDIKSSNILLDQSMRARVADFGLSREEMVDKHAANIRGTFGYLDPEYISTRNFTKKSDVYSYGVLLFELIAARNPQQGLMEYVELAAMNTEGKLGWEEIVDSRLNGSFHVQELNEMAALAYKCVSRASKKRPSMRDIVQVLSRMLKMRHNRNHVKSLSSVTDEGTTDVNQPETRIQMTEHHREESVDSLADTYESSMTSLSLSSNSFLGQRLFPPTLYPVPAKLTVKPCLIVVKLKRWERKECKPNSLPVLHKMHVKVGDTVKVISGHEKGKTGEVTKIFKHNSTVIVKEINLKTKHMKSREEGEPGQILKVEGAIHSSNVMLFSKEKNVASRVGHKILENGQRVRYLIKTGEIIDSTENWKKLKEEKKKTEEAVTAA</sequence>
<dbReference type="InterPro" id="IPR041988">
    <property type="entry name" value="Ribosomal_uL24_KOW"/>
</dbReference>
<name>A0A498K5T6_MALDO</name>
<gene>
    <name evidence="10" type="ORF">DVH24_004272</name>
</gene>
<dbReference type="PROSITE" id="PS00108">
    <property type="entry name" value="PROTEIN_KINASE_ST"/>
    <property type="match status" value="1"/>
</dbReference>
<keyword evidence="11" id="KW-1185">Reference proteome</keyword>
<dbReference type="HAMAP" id="MF_01326_B">
    <property type="entry name" value="Ribosomal_uL24_B"/>
    <property type="match status" value="1"/>
</dbReference>
<dbReference type="InterPro" id="IPR014722">
    <property type="entry name" value="Rib_uL2_dom2"/>
</dbReference>
<dbReference type="SUPFAM" id="SSF56112">
    <property type="entry name" value="Protein kinase-like (PK-like)"/>
    <property type="match status" value="1"/>
</dbReference>
<dbReference type="InterPro" id="IPR000719">
    <property type="entry name" value="Prot_kinase_dom"/>
</dbReference>
<reference evidence="10 11" key="1">
    <citation type="submission" date="2018-10" db="EMBL/GenBank/DDBJ databases">
        <title>A high-quality apple genome assembly.</title>
        <authorList>
            <person name="Hu J."/>
        </authorList>
    </citation>
    <scope>NUCLEOTIDE SEQUENCE [LARGE SCALE GENOMIC DNA]</scope>
    <source>
        <strain evidence="11">cv. HFTH1</strain>
        <tissue evidence="10">Young leaf</tissue>
    </source>
</reference>
<dbReference type="InterPro" id="IPR011009">
    <property type="entry name" value="Kinase-like_dom_sf"/>
</dbReference>
<dbReference type="SMART" id="SM00739">
    <property type="entry name" value="KOW"/>
    <property type="match status" value="1"/>
</dbReference>
<dbReference type="InterPro" id="IPR005824">
    <property type="entry name" value="KOW"/>
</dbReference>